<dbReference type="SUPFAM" id="SSF56436">
    <property type="entry name" value="C-type lectin-like"/>
    <property type="match status" value="1"/>
</dbReference>
<evidence type="ECO:0000256" key="1">
    <source>
        <dbReference type="ARBA" id="ARBA00022734"/>
    </source>
</evidence>
<dbReference type="PANTHER" id="PTHR22799:SF3">
    <property type="entry name" value="TETRANECTIN"/>
    <property type="match status" value="1"/>
</dbReference>
<keyword evidence="1" id="KW-0430">Lectin</keyword>
<reference evidence="5" key="1">
    <citation type="submission" date="2013-09" db="EMBL/GenBank/DDBJ databases">
        <title>The Genome Sequence of Anopheles culicifacies species A.</title>
        <authorList>
            <consortium name="The Broad Institute Genomics Platform"/>
            <person name="Neafsey D.E."/>
            <person name="Besansky N."/>
            <person name="Howell P."/>
            <person name="Walton C."/>
            <person name="Young S.K."/>
            <person name="Zeng Q."/>
            <person name="Gargeya S."/>
            <person name="Fitzgerald M."/>
            <person name="Haas B."/>
            <person name="Abouelleil A."/>
            <person name="Allen A.W."/>
            <person name="Alvarado L."/>
            <person name="Arachchi H.M."/>
            <person name="Berlin A.M."/>
            <person name="Chapman S.B."/>
            <person name="Gainer-Dewar J."/>
            <person name="Goldberg J."/>
            <person name="Griggs A."/>
            <person name="Gujja S."/>
            <person name="Hansen M."/>
            <person name="Howarth C."/>
            <person name="Imamovic A."/>
            <person name="Ireland A."/>
            <person name="Larimer J."/>
            <person name="McCowan C."/>
            <person name="Murphy C."/>
            <person name="Pearson M."/>
            <person name="Poon T.W."/>
            <person name="Priest M."/>
            <person name="Roberts A."/>
            <person name="Saif S."/>
            <person name="Shea T."/>
            <person name="Sisk P."/>
            <person name="Sykes S."/>
            <person name="Wortman J."/>
            <person name="Nusbaum C."/>
            <person name="Birren B."/>
        </authorList>
    </citation>
    <scope>NUCLEOTIDE SEQUENCE [LARGE SCALE GENOMIC DNA]</scope>
    <source>
        <strain evidence="5">A-37</strain>
    </source>
</reference>
<name>A0A182LWP0_9DIPT</name>
<dbReference type="GO" id="GO:0030246">
    <property type="term" value="F:carbohydrate binding"/>
    <property type="evidence" value="ECO:0007669"/>
    <property type="project" value="UniProtKB-KW"/>
</dbReference>
<evidence type="ECO:0000313" key="4">
    <source>
        <dbReference type="EnsemblMetazoa" id="ACUA003753-PA"/>
    </source>
</evidence>
<dbReference type="PROSITE" id="PS50041">
    <property type="entry name" value="C_TYPE_LECTIN_2"/>
    <property type="match status" value="1"/>
</dbReference>
<proteinExistence type="predicted"/>
<evidence type="ECO:0000313" key="5">
    <source>
        <dbReference type="Proteomes" id="UP000075883"/>
    </source>
</evidence>
<evidence type="ECO:0000256" key="2">
    <source>
        <dbReference type="SAM" id="MobiDB-lite"/>
    </source>
</evidence>
<dbReference type="InterPro" id="IPR016186">
    <property type="entry name" value="C-type_lectin-like/link_sf"/>
</dbReference>
<dbReference type="InterPro" id="IPR016187">
    <property type="entry name" value="CTDL_fold"/>
</dbReference>
<accession>A0A182LWP0</accession>
<keyword evidence="5" id="KW-1185">Reference proteome</keyword>
<dbReference type="Pfam" id="PF00059">
    <property type="entry name" value="Lectin_C"/>
    <property type="match status" value="1"/>
</dbReference>
<dbReference type="GO" id="GO:0005615">
    <property type="term" value="C:extracellular space"/>
    <property type="evidence" value="ECO:0007669"/>
    <property type="project" value="TreeGrafter"/>
</dbReference>
<feature type="region of interest" description="Disordered" evidence="2">
    <location>
        <begin position="125"/>
        <end position="155"/>
    </location>
</feature>
<dbReference type="STRING" id="139723.A0A182LWP0"/>
<dbReference type="InterPro" id="IPR051663">
    <property type="entry name" value="CLec_Tetranectin-domain"/>
</dbReference>
<dbReference type="Proteomes" id="UP000075883">
    <property type="component" value="Unassembled WGS sequence"/>
</dbReference>
<sequence>MKSSWIVTFIAGVVAIGLPTANALRYTISNEKLTFFGAWQQCIEQGGTLATIETPRQNAQVLTAIKKSGKVADNWWLSGADLGLEGSWIWLSNNKPVGRSSGFVNFAASEPNNTGAGGEHCMSAQEKEAAPPHQELAPHPSIHQSHGARARDSTLAREARKGNFHTRFSWQHAKAFPKAWLAFRYPITRDPIGASV</sequence>
<dbReference type="CDD" id="cd00037">
    <property type="entry name" value="CLECT"/>
    <property type="match status" value="1"/>
</dbReference>
<evidence type="ECO:0000259" key="3">
    <source>
        <dbReference type="PROSITE" id="PS50041"/>
    </source>
</evidence>
<dbReference type="AlphaFoldDB" id="A0A182LWP0"/>
<feature type="domain" description="C-type lectin" evidence="3">
    <location>
        <begin position="26"/>
        <end position="123"/>
    </location>
</feature>
<dbReference type="InterPro" id="IPR001304">
    <property type="entry name" value="C-type_lectin-like"/>
</dbReference>
<organism evidence="4 5">
    <name type="scientific">Anopheles culicifacies</name>
    <dbReference type="NCBI Taxonomy" id="139723"/>
    <lineage>
        <taxon>Eukaryota</taxon>
        <taxon>Metazoa</taxon>
        <taxon>Ecdysozoa</taxon>
        <taxon>Arthropoda</taxon>
        <taxon>Hexapoda</taxon>
        <taxon>Insecta</taxon>
        <taxon>Pterygota</taxon>
        <taxon>Neoptera</taxon>
        <taxon>Endopterygota</taxon>
        <taxon>Diptera</taxon>
        <taxon>Nematocera</taxon>
        <taxon>Culicoidea</taxon>
        <taxon>Culicidae</taxon>
        <taxon>Anophelinae</taxon>
        <taxon>Anopheles</taxon>
        <taxon>culicifacies species complex</taxon>
    </lineage>
</organism>
<protein>
    <recommendedName>
        <fullName evidence="3">C-type lectin domain-containing protein</fullName>
    </recommendedName>
</protein>
<dbReference type="Gene3D" id="3.10.100.10">
    <property type="entry name" value="Mannose-Binding Protein A, subunit A"/>
    <property type="match status" value="1"/>
</dbReference>
<dbReference type="PANTHER" id="PTHR22799">
    <property type="entry name" value="TETRANECTIN-RELATED"/>
    <property type="match status" value="1"/>
</dbReference>
<dbReference type="EMBL" id="AXCM01000630">
    <property type="status" value="NOT_ANNOTATED_CDS"/>
    <property type="molecule type" value="Genomic_DNA"/>
</dbReference>
<dbReference type="EnsemblMetazoa" id="ACUA003753-RA">
    <property type="protein sequence ID" value="ACUA003753-PA"/>
    <property type="gene ID" value="ACUA003753"/>
</dbReference>
<reference evidence="4" key="2">
    <citation type="submission" date="2020-05" db="UniProtKB">
        <authorList>
            <consortium name="EnsemblMetazoa"/>
        </authorList>
    </citation>
    <scope>IDENTIFICATION</scope>
    <source>
        <strain evidence="4">A-37</strain>
    </source>
</reference>
<dbReference type="VEuPathDB" id="VectorBase:ACUA003753"/>